<protein>
    <submittedName>
        <fullName evidence="2">Uncharacterized protein</fullName>
    </submittedName>
</protein>
<accession>A0A8S5RIH6</accession>
<evidence type="ECO:0000256" key="1">
    <source>
        <dbReference type="SAM" id="Phobius"/>
    </source>
</evidence>
<sequence length="45" mass="5216">MLSLVIFLNLVWSSCIISSVILFFRFFYSILVHKSRIHSVEGLSI</sequence>
<proteinExistence type="predicted"/>
<keyword evidence="1" id="KW-0812">Transmembrane</keyword>
<name>A0A8S5RIH6_9VIRU</name>
<keyword evidence="1" id="KW-1133">Transmembrane helix</keyword>
<evidence type="ECO:0000313" key="2">
    <source>
        <dbReference type="EMBL" id="DAE30889.1"/>
    </source>
</evidence>
<dbReference type="EMBL" id="BK059105">
    <property type="protein sequence ID" value="DAE30889.1"/>
    <property type="molecule type" value="Genomic_DNA"/>
</dbReference>
<reference evidence="2" key="1">
    <citation type="journal article" date="2021" name="Proc. Natl. Acad. Sci. U.S.A.">
        <title>A Catalog of Tens of Thousands of Viruses from Human Metagenomes Reveals Hidden Associations with Chronic Diseases.</title>
        <authorList>
            <person name="Tisza M.J."/>
            <person name="Buck C.B."/>
        </authorList>
    </citation>
    <scope>NUCLEOTIDE SEQUENCE</scope>
    <source>
        <strain evidence="2">CtML55</strain>
    </source>
</reference>
<feature type="transmembrane region" description="Helical" evidence="1">
    <location>
        <begin position="6"/>
        <end position="28"/>
    </location>
</feature>
<keyword evidence="1" id="KW-0472">Membrane</keyword>
<organism evidence="2">
    <name type="scientific">virus sp. ctML55</name>
    <dbReference type="NCBI Taxonomy" id="2827627"/>
    <lineage>
        <taxon>Viruses</taxon>
    </lineage>
</organism>